<evidence type="ECO:0000256" key="1">
    <source>
        <dbReference type="ARBA" id="ARBA00006186"/>
    </source>
</evidence>
<dbReference type="EMBL" id="JAKKPZ010000003">
    <property type="protein sequence ID" value="KAI1723632.1"/>
    <property type="molecule type" value="Genomic_DNA"/>
</dbReference>
<sequence>MTTVDASPRPVFQSQPRNCFEEHLLERELEAEICQRFVRLSCEKMIASRNSRGGARLHRNLLILHLLRKARHSTKMAIKHKWGTLRLRTDYLCECKLEAKKEEEMPARITTTTIMVLVGMCM</sequence>
<comment type="similarity">
    <text evidence="1">Belongs to the IER family.</text>
</comment>
<keyword evidence="3" id="KW-1185">Reference proteome</keyword>
<protein>
    <submittedName>
        <fullName evidence="2">Immediate early response protein (IER) domain-containing protein</fullName>
    </submittedName>
</protein>
<reference evidence="2" key="1">
    <citation type="submission" date="2022-01" db="EMBL/GenBank/DDBJ databases">
        <title>Genome Sequence Resource for Two Populations of Ditylenchus destructor, the Migratory Endoparasitic Phytonematode.</title>
        <authorList>
            <person name="Zhang H."/>
            <person name="Lin R."/>
            <person name="Xie B."/>
        </authorList>
    </citation>
    <scope>NUCLEOTIDE SEQUENCE</scope>
    <source>
        <strain evidence="2">BazhouSP</strain>
    </source>
</reference>
<comment type="caution">
    <text evidence="2">The sequence shown here is derived from an EMBL/GenBank/DDBJ whole genome shotgun (WGS) entry which is preliminary data.</text>
</comment>
<accession>A0AAD4NFM2</accession>
<dbReference type="Pfam" id="PF05760">
    <property type="entry name" value="IER"/>
    <property type="match status" value="1"/>
</dbReference>
<proteinExistence type="inferred from homology"/>
<dbReference type="Proteomes" id="UP001201812">
    <property type="component" value="Unassembled WGS sequence"/>
</dbReference>
<organism evidence="2 3">
    <name type="scientific">Ditylenchus destructor</name>
    <dbReference type="NCBI Taxonomy" id="166010"/>
    <lineage>
        <taxon>Eukaryota</taxon>
        <taxon>Metazoa</taxon>
        <taxon>Ecdysozoa</taxon>
        <taxon>Nematoda</taxon>
        <taxon>Chromadorea</taxon>
        <taxon>Rhabditida</taxon>
        <taxon>Tylenchina</taxon>
        <taxon>Tylenchomorpha</taxon>
        <taxon>Sphaerularioidea</taxon>
        <taxon>Anguinidae</taxon>
        <taxon>Anguininae</taxon>
        <taxon>Ditylenchus</taxon>
    </lineage>
</organism>
<dbReference type="AlphaFoldDB" id="A0AAD4NFM2"/>
<evidence type="ECO:0000313" key="3">
    <source>
        <dbReference type="Proteomes" id="UP001201812"/>
    </source>
</evidence>
<dbReference type="InterPro" id="IPR008653">
    <property type="entry name" value="IER"/>
</dbReference>
<gene>
    <name evidence="2" type="ORF">DdX_03796</name>
</gene>
<name>A0AAD4NFM2_9BILA</name>
<evidence type="ECO:0000313" key="2">
    <source>
        <dbReference type="EMBL" id="KAI1723632.1"/>
    </source>
</evidence>